<keyword evidence="2" id="KW-0805">Transcription regulation</keyword>
<dbReference type="GO" id="GO:0003700">
    <property type="term" value="F:DNA-binding transcription factor activity"/>
    <property type="evidence" value="ECO:0007669"/>
    <property type="project" value="InterPro"/>
</dbReference>
<dbReference type="EMBL" id="VAHF01000002">
    <property type="protein sequence ID" value="TXG68753.1"/>
    <property type="molecule type" value="Genomic_DNA"/>
</dbReference>
<evidence type="ECO:0000313" key="8">
    <source>
        <dbReference type="EMBL" id="TXG46507.1"/>
    </source>
</evidence>
<feature type="domain" description="BHLH" evidence="7">
    <location>
        <begin position="347"/>
        <end position="396"/>
    </location>
</feature>
<dbReference type="Pfam" id="PF00010">
    <property type="entry name" value="HLH"/>
    <property type="match status" value="1"/>
</dbReference>
<proteinExistence type="predicted"/>
<accession>A0A5C7IHN7</accession>
<dbReference type="PROSITE" id="PS50888">
    <property type="entry name" value="BHLH"/>
    <property type="match status" value="1"/>
</dbReference>
<dbReference type="GO" id="GO:0003677">
    <property type="term" value="F:DNA binding"/>
    <property type="evidence" value="ECO:0007669"/>
    <property type="project" value="UniProtKB-KW"/>
</dbReference>
<sequence length="461" mass="51293">MDGMGWHHGSSQVVLSNPSSSSSLRSNNQQLQEDHHQSFMDLSTHEDMLFNPIHQLLHKAHQSSHQLLMINPNPYQRPHEMMTAVAKSGDGAGAGWRDIPSCVSSMPLVGTCVDDHHDHFGLMKNNNGKAGGGGVTTTTCSLESLDCLLSASNSNNNTDTSVDHEDDDDGISMIFSDSRNHHLWNFGANNNISTTAAAVTVSSGESSENKLELEETVSQSSSDHHHQYFNNGGRIQEKRQRSINGPDQFHLLQTSNDHSSFTEGGFRLISENPSKPKKPRSDKRPSSSNINFQQPSNNNSLVLSSIEEPDPEAIAQMKEMIYRAAAFKPVNLGMEVVERPKRKNVRISSDPQTVAARQRRERISERIRVLQRLVPGGSKMDTASMLDEAANYLKFLRSQVKALENIGHKLDLDPPTIINNSYPTTTFSSLPFNYNYHTSTFPMQTHHHHHLQNPNNNPNPI</sequence>
<evidence type="ECO:0000313" key="10">
    <source>
        <dbReference type="Proteomes" id="UP000323000"/>
    </source>
</evidence>
<keyword evidence="4" id="KW-0804">Transcription</keyword>
<comment type="subcellular location">
    <subcellularLocation>
        <location evidence="1">Nucleus</location>
    </subcellularLocation>
</comment>
<evidence type="ECO:0000256" key="2">
    <source>
        <dbReference type="ARBA" id="ARBA00023015"/>
    </source>
</evidence>
<evidence type="ECO:0000256" key="5">
    <source>
        <dbReference type="ARBA" id="ARBA00023242"/>
    </source>
</evidence>
<evidence type="ECO:0000256" key="3">
    <source>
        <dbReference type="ARBA" id="ARBA00023125"/>
    </source>
</evidence>
<keyword evidence="10" id="KW-1185">Reference proteome</keyword>
<evidence type="ECO:0000256" key="1">
    <source>
        <dbReference type="ARBA" id="ARBA00004123"/>
    </source>
</evidence>
<dbReference type="SMART" id="SM00353">
    <property type="entry name" value="HLH"/>
    <property type="match status" value="1"/>
</dbReference>
<feature type="region of interest" description="Disordered" evidence="6">
    <location>
        <begin position="203"/>
        <end position="229"/>
    </location>
</feature>
<feature type="compositionally biased region" description="Polar residues" evidence="6">
    <location>
        <begin position="289"/>
        <end position="303"/>
    </location>
</feature>
<evidence type="ECO:0000256" key="4">
    <source>
        <dbReference type="ARBA" id="ARBA00023163"/>
    </source>
</evidence>
<feature type="region of interest" description="Disordered" evidence="6">
    <location>
        <begin position="248"/>
        <end position="303"/>
    </location>
</feature>
<feature type="compositionally biased region" description="Polar residues" evidence="6">
    <location>
        <begin position="251"/>
        <end position="262"/>
    </location>
</feature>
<feature type="region of interest" description="Disordered" evidence="6">
    <location>
        <begin position="1"/>
        <end position="35"/>
    </location>
</feature>
<evidence type="ECO:0000256" key="6">
    <source>
        <dbReference type="SAM" id="MobiDB-lite"/>
    </source>
</evidence>
<evidence type="ECO:0000259" key="7">
    <source>
        <dbReference type="PROSITE" id="PS50888"/>
    </source>
</evidence>
<evidence type="ECO:0000313" key="9">
    <source>
        <dbReference type="EMBL" id="TXG68753.1"/>
    </source>
</evidence>
<protein>
    <recommendedName>
        <fullName evidence="7">BHLH domain-containing protein</fullName>
    </recommendedName>
</protein>
<dbReference type="PANTHER" id="PTHR45914">
    <property type="entry name" value="TRANSCRIPTION FACTOR HEC3-RELATED"/>
    <property type="match status" value="1"/>
</dbReference>
<reference evidence="9" key="2">
    <citation type="submission" date="2019-05" db="EMBL/GenBank/DDBJ databases">
        <authorList>
            <person name="Zhang R."/>
        </authorList>
    </citation>
    <scope>NUCLEOTIDE SEQUENCE [LARGE SCALE GENOMIC DNA]</scope>
    <source>
        <strain evidence="9">Malutang-1-2009seedling</strain>
        <tissue evidence="9">Leaf</tissue>
    </source>
</reference>
<dbReference type="AlphaFoldDB" id="A0A5C7IHN7"/>
<name>A0A5C7IHN7_9ROSI</name>
<keyword evidence="3" id="KW-0238">DNA-binding</keyword>
<reference evidence="10" key="1">
    <citation type="journal article" date="2019" name="Gigascience">
        <title>De novo genome assembly of the endangered Acer yangbiense, a plant species with extremely small populations endemic to Yunnan Province, China.</title>
        <authorList>
            <person name="Yang J."/>
            <person name="Wariss H.M."/>
            <person name="Tao L."/>
            <person name="Zhang R."/>
            <person name="Yun Q."/>
            <person name="Hollingsworth P."/>
            <person name="Dao Z."/>
            <person name="Luo G."/>
            <person name="Guo H."/>
            <person name="Ma Y."/>
            <person name="Sun W."/>
        </authorList>
    </citation>
    <scope>NUCLEOTIDE SEQUENCE [LARGE SCALE GENOMIC DNA]</scope>
    <source>
        <strain evidence="10">cv. Malutang</strain>
    </source>
</reference>
<dbReference type="SUPFAM" id="SSF47459">
    <property type="entry name" value="HLH, helix-loop-helix DNA-binding domain"/>
    <property type="match status" value="1"/>
</dbReference>
<feature type="compositionally biased region" description="Low complexity" evidence="6">
    <location>
        <begin position="10"/>
        <end position="31"/>
    </location>
</feature>
<dbReference type="GO" id="GO:0046983">
    <property type="term" value="F:protein dimerization activity"/>
    <property type="evidence" value="ECO:0007669"/>
    <property type="project" value="InterPro"/>
</dbReference>
<dbReference type="OrthoDB" id="2017571at2759"/>
<dbReference type="Gene3D" id="4.10.280.10">
    <property type="entry name" value="Helix-loop-helix DNA-binding domain"/>
    <property type="match status" value="1"/>
</dbReference>
<dbReference type="Proteomes" id="UP000323000">
    <property type="component" value="Chromosome 2"/>
</dbReference>
<organism evidence="9 10">
    <name type="scientific">Acer yangbiense</name>
    <dbReference type="NCBI Taxonomy" id="1000413"/>
    <lineage>
        <taxon>Eukaryota</taxon>
        <taxon>Viridiplantae</taxon>
        <taxon>Streptophyta</taxon>
        <taxon>Embryophyta</taxon>
        <taxon>Tracheophyta</taxon>
        <taxon>Spermatophyta</taxon>
        <taxon>Magnoliopsida</taxon>
        <taxon>eudicotyledons</taxon>
        <taxon>Gunneridae</taxon>
        <taxon>Pentapetalae</taxon>
        <taxon>rosids</taxon>
        <taxon>malvids</taxon>
        <taxon>Sapindales</taxon>
        <taxon>Sapindaceae</taxon>
        <taxon>Hippocastanoideae</taxon>
        <taxon>Acereae</taxon>
        <taxon>Acer</taxon>
    </lineage>
</organism>
<dbReference type="GO" id="GO:0005634">
    <property type="term" value="C:nucleus"/>
    <property type="evidence" value="ECO:0007669"/>
    <property type="project" value="UniProtKB-SubCell"/>
</dbReference>
<dbReference type="InterPro" id="IPR036638">
    <property type="entry name" value="HLH_DNA-bd_sf"/>
</dbReference>
<dbReference type="EMBL" id="VAHF01000093">
    <property type="protein sequence ID" value="TXG46507.1"/>
    <property type="molecule type" value="Genomic_DNA"/>
</dbReference>
<gene>
    <name evidence="9" type="ORF">EZV62_003688</name>
    <name evidence="8" type="ORF">EZV62_027987</name>
</gene>
<dbReference type="FunFam" id="4.10.280.10:FF:000053">
    <property type="entry name" value="BHLH transcription factor"/>
    <property type="match status" value="1"/>
</dbReference>
<keyword evidence="5" id="KW-0539">Nucleus</keyword>
<dbReference type="PANTHER" id="PTHR45914:SF12">
    <property type="entry name" value="TRANSCRIPTION FACTOR BHLH87"/>
    <property type="match status" value="1"/>
</dbReference>
<dbReference type="InterPro" id="IPR011598">
    <property type="entry name" value="bHLH_dom"/>
</dbReference>
<dbReference type="InterPro" id="IPR045843">
    <property type="entry name" value="IND-like"/>
</dbReference>
<comment type="caution">
    <text evidence="9">The sequence shown here is derived from an EMBL/GenBank/DDBJ whole genome shotgun (WGS) entry which is preliminary data.</text>
</comment>